<proteinExistence type="predicted"/>
<feature type="compositionally biased region" description="Basic and acidic residues" evidence="1">
    <location>
        <begin position="144"/>
        <end position="164"/>
    </location>
</feature>
<dbReference type="EMBL" id="LT552359">
    <property type="protein sequence ID" value="SAL98834.1"/>
    <property type="molecule type" value="Genomic_DNA"/>
</dbReference>
<protein>
    <submittedName>
        <fullName evidence="2">Uncharacterized protein</fullName>
    </submittedName>
</protein>
<feature type="compositionally biased region" description="Low complexity" evidence="1">
    <location>
        <begin position="85"/>
        <end position="108"/>
    </location>
</feature>
<dbReference type="Proteomes" id="UP000078561">
    <property type="component" value="Unassembled WGS sequence"/>
</dbReference>
<gene>
    <name evidence="2" type="primary">ABSGL_04399.1 scaffold 5409</name>
</gene>
<feature type="region of interest" description="Disordered" evidence="1">
    <location>
        <begin position="69"/>
        <end position="167"/>
    </location>
</feature>
<dbReference type="InParanoid" id="A0A163JEL6"/>
<sequence length="381" mass="40801">MDAPPPYSEIGQDDTDRSHSSVQSGSHPANPFVPGASPTHHHPLIPNVPIPPFHLGILSPPGMIAPPNTWLHSSVAPPPPPPFDSKPSTTSDSGPGSSSAHSSSQQRSCPWKGKAPDRRQSTSSTSSSSSSSSSCTSGSSNGTRGKDRCGGPSVNKKEHNKKVDWNQSHWQGKRFALQTKNAMVDVVGCLEATRGVHLATTNAAIQWRGDFITAYKMNIHTSNAKVDLAGGNITLQRSLKIKTSNARLLFEKIALVAKTISVITSNAEVRIAHAEIGRSLQVKTSNAPVHLFVKSSSGRSIHVDVSTSNAAVTLHMPQNFAGEFKLATSRTNAVIIEDRQDGITYSKGKSGSAREGYRFKKDRGSLKVSTSWKDITVVFDQ</sequence>
<name>A0A163JEL6_ABSGL</name>
<evidence type="ECO:0000256" key="1">
    <source>
        <dbReference type="SAM" id="MobiDB-lite"/>
    </source>
</evidence>
<feature type="compositionally biased region" description="Low complexity" evidence="1">
    <location>
        <begin position="121"/>
        <end position="140"/>
    </location>
</feature>
<dbReference type="AlphaFoldDB" id="A0A163JEL6"/>
<dbReference type="OrthoDB" id="5570013at2759"/>
<reference evidence="2" key="1">
    <citation type="submission" date="2016-04" db="EMBL/GenBank/DDBJ databases">
        <authorList>
            <person name="Evans L.H."/>
            <person name="Alamgir A."/>
            <person name="Owens N."/>
            <person name="Weber N.D."/>
            <person name="Virtaneva K."/>
            <person name="Barbian K."/>
            <person name="Babar A."/>
            <person name="Rosenke K."/>
        </authorList>
    </citation>
    <scope>NUCLEOTIDE SEQUENCE [LARGE SCALE GENOMIC DNA]</scope>
    <source>
        <strain evidence="2">CBS 101.48</strain>
    </source>
</reference>
<evidence type="ECO:0000313" key="2">
    <source>
        <dbReference type="EMBL" id="SAL98834.1"/>
    </source>
</evidence>
<evidence type="ECO:0000313" key="3">
    <source>
        <dbReference type="Proteomes" id="UP000078561"/>
    </source>
</evidence>
<organism evidence="2">
    <name type="scientific">Absidia glauca</name>
    <name type="common">Pin mould</name>
    <dbReference type="NCBI Taxonomy" id="4829"/>
    <lineage>
        <taxon>Eukaryota</taxon>
        <taxon>Fungi</taxon>
        <taxon>Fungi incertae sedis</taxon>
        <taxon>Mucoromycota</taxon>
        <taxon>Mucoromycotina</taxon>
        <taxon>Mucoromycetes</taxon>
        <taxon>Mucorales</taxon>
        <taxon>Cunninghamellaceae</taxon>
        <taxon>Absidia</taxon>
    </lineage>
</organism>
<accession>A0A163JEL6</accession>
<keyword evidence="3" id="KW-1185">Reference proteome</keyword>
<dbReference type="STRING" id="4829.A0A163JEL6"/>
<feature type="region of interest" description="Disordered" evidence="1">
    <location>
        <begin position="1"/>
        <end position="45"/>
    </location>
</feature>